<feature type="transmembrane region" description="Helical" evidence="10">
    <location>
        <begin position="179"/>
        <end position="205"/>
    </location>
</feature>
<protein>
    <submittedName>
        <fullName evidence="11">AGAP000230-PA-like protein</fullName>
    </submittedName>
</protein>
<keyword evidence="13" id="KW-1185">Reference proteome</keyword>
<comment type="subcellular location">
    <subcellularLocation>
        <location evidence="1">Cell membrane</location>
        <topology evidence="1">Multi-pass membrane protein</topology>
    </subcellularLocation>
</comment>
<accession>A0A084VLN9</accession>
<evidence type="ECO:0000313" key="11">
    <source>
        <dbReference type="EMBL" id="KFB38883.1"/>
    </source>
</evidence>
<feature type="transmembrane region" description="Helical" evidence="10">
    <location>
        <begin position="279"/>
        <end position="303"/>
    </location>
</feature>
<evidence type="ECO:0000256" key="6">
    <source>
        <dbReference type="ARBA" id="ARBA00022989"/>
    </source>
</evidence>
<dbReference type="OMA" id="TNKRIGW"/>
<reference evidence="12" key="2">
    <citation type="submission" date="2020-05" db="UniProtKB">
        <authorList>
            <consortium name="EnsemblMetazoa"/>
        </authorList>
    </citation>
    <scope>IDENTIFICATION</scope>
</reference>
<dbReference type="PANTHER" id="PTHR21137:SF35">
    <property type="entry name" value="ODORANT RECEPTOR 19A-RELATED"/>
    <property type="match status" value="1"/>
</dbReference>
<evidence type="ECO:0000256" key="2">
    <source>
        <dbReference type="ARBA" id="ARBA00022475"/>
    </source>
</evidence>
<organism evidence="11">
    <name type="scientific">Anopheles sinensis</name>
    <name type="common">Mosquito</name>
    <dbReference type="NCBI Taxonomy" id="74873"/>
    <lineage>
        <taxon>Eukaryota</taxon>
        <taxon>Metazoa</taxon>
        <taxon>Ecdysozoa</taxon>
        <taxon>Arthropoda</taxon>
        <taxon>Hexapoda</taxon>
        <taxon>Insecta</taxon>
        <taxon>Pterygota</taxon>
        <taxon>Neoptera</taxon>
        <taxon>Endopterygota</taxon>
        <taxon>Diptera</taxon>
        <taxon>Nematocera</taxon>
        <taxon>Culicoidea</taxon>
        <taxon>Culicidae</taxon>
        <taxon>Anophelinae</taxon>
        <taxon>Anopheles</taxon>
    </lineage>
</organism>
<dbReference type="GO" id="GO:0005549">
    <property type="term" value="F:odorant binding"/>
    <property type="evidence" value="ECO:0007669"/>
    <property type="project" value="InterPro"/>
</dbReference>
<feature type="transmembrane region" description="Helical" evidence="10">
    <location>
        <begin position="80"/>
        <end position="100"/>
    </location>
</feature>
<dbReference type="GO" id="GO:0005886">
    <property type="term" value="C:plasma membrane"/>
    <property type="evidence" value="ECO:0007669"/>
    <property type="project" value="UniProtKB-SubCell"/>
</dbReference>
<dbReference type="VEuPathDB" id="VectorBase:ASIC006197"/>
<keyword evidence="4 10" id="KW-0812">Transmembrane</keyword>
<dbReference type="Pfam" id="PF02949">
    <property type="entry name" value="7tm_6"/>
    <property type="match status" value="1"/>
</dbReference>
<keyword evidence="2" id="KW-1003">Cell membrane</keyword>
<dbReference type="OrthoDB" id="7730176at2759"/>
<dbReference type="GO" id="GO:0007165">
    <property type="term" value="P:signal transduction"/>
    <property type="evidence" value="ECO:0007669"/>
    <property type="project" value="UniProtKB-KW"/>
</dbReference>
<reference evidence="11 13" key="1">
    <citation type="journal article" date="2014" name="BMC Genomics">
        <title>Genome sequence of Anopheles sinensis provides insight into genetics basis of mosquito competence for malaria parasites.</title>
        <authorList>
            <person name="Zhou D."/>
            <person name="Zhang D."/>
            <person name="Ding G."/>
            <person name="Shi L."/>
            <person name="Hou Q."/>
            <person name="Ye Y."/>
            <person name="Xu Y."/>
            <person name="Zhou H."/>
            <person name="Xiong C."/>
            <person name="Li S."/>
            <person name="Yu J."/>
            <person name="Hong S."/>
            <person name="Yu X."/>
            <person name="Zou P."/>
            <person name="Chen C."/>
            <person name="Chang X."/>
            <person name="Wang W."/>
            <person name="Lv Y."/>
            <person name="Sun Y."/>
            <person name="Ma L."/>
            <person name="Shen B."/>
            <person name="Zhu C."/>
        </authorList>
    </citation>
    <scope>NUCLEOTIDE SEQUENCE [LARGE SCALE GENOMIC DNA]</scope>
</reference>
<evidence type="ECO:0000256" key="5">
    <source>
        <dbReference type="ARBA" id="ARBA00022725"/>
    </source>
</evidence>
<evidence type="ECO:0000256" key="4">
    <source>
        <dbReference type="ARBA" id="ARBA00022692"/>
    </source>
</evidence>
<gene>
    <name evidence="11" type="ORF">ZHAS_00006197</name>
</gene>
<name>A0A084VLN9_ANOSI</name>
<evidence type="ECO:0000313" key="12">
    <source>
        <dbReference type="EnsemblMetazoa" id="ASIC006197-PA"/>
    </source>
</evidence>
<keyword evidence="9" id="KW-0807">Transducer</keyword>
<dbReference type="EMBL" id="ATLV01014533">
    <property type="status" value="NOT_ANNOTATED_CDS"/>
    <property type="molecule type" value="Genomic_DNA"/>
</dbReference>
<feature type="transmembrane region" description="Helical" evidence="10">
    <location>
        <begin position="309"/>
        <end position="327"/>
    </location>
</feature>
<evidence type="ECO:0000313" key="13">
    <source>
        <dbReference type="Proteomes" id="UP000030765"/>
    </source>
</evidence>
<evidence type="ECO:0000256" key="9">
    <source>
        <dbReference type="ARBA" id="ARBA00023224"/>
    </source>
</evidence>
<dbReference type="InterPro" id="IPR004117">
    <property type="entry name" value="7tm6_olfct_rcpt"/>
</dbReference>
<proteinExistence type="predicted"/>
<keyword evidence="5" id="KW-0552">Olfaction</keyword>
<evidence type="ECO:0000256" key="1">
    <source>
        <dbReference type="ARBA" id="ARBA00004651"/>
    </source>
</evidence>
<dbReference type="PANTHER" id="PTHR21137">
    <property type="entry name" value="ODORANT RECEPTOR"/>
    <property type="match status" value="1"/>
</dbReference>
<dbReference type="EnsemblMetazoa" id="ASIC006197-RA">
    <property type="protein sequence ID" value="ASIC006197-PA"/>
    <property type="gene ID" value="ASIC006197"/>
</dbReference>
<dbReference type="GO" id="GO:0004984">
    <property type="term" value="F:olfactory receptor activity"/>
    <property type="evidence" value="ECO:0007669"/>
    <property type="project" value="InterPro"/>
</dbReference>
<evidence type="ECO:0000256" key="8">
    <source>
        <dbReference type="ARBA" id="ARBA00023170"/>
    </source>
</evidence>
<dbReference type="AlphaFoldDB" id="A0A084VLN9"/>
<evidence type="ECO:0000256" key="7">
    <source>
        <dbReference type="ARBA" id="ARBA00023136"/>
    </source>
</evidence>
<sequence>MNFAAIVFRRLYSKLFKLRVDGDFFELLDQWLIFSAIQLKSRRILLRIAFRLYQLLLPVQCIFWFSRVWVVAVIDRNVSLTVSLICAALAVTSIVIRYALILRCCGRFSAVRAYINSRQYLRGLPEAHEIRERAFRTNNTILVVLQAYCLMNITVFMATDMQQHEIFRIPDYIRRTTEPLFWVMHYLMQPMVLTGLATYMGSFIIPNALLIGLRAELQLVQLGFQRVFQLVDTRAHQVDHQLNPNAREDLAWRALHQELAVCVHEHCKVMQHVREVHQILNVSVMVQYYCALLALAVDGFFISYHGFDFVAFTVVVFSLLLVFEWFYRCKLVEDLQTIHNHIGWTLYNANWPAWLQCSRRHRTSLRQLRDTLNTVQAISQRSLSCQGSEIVEVSWRAFSNLFKTSYSVLMFLIEMRRLNRTNLQ</sequence>
<dbReference type="EMBL" id="KE524974">
    <property type="protein sequence ID" value="KFB38883.1"/>
    <property type="molecule type" value="Genomic_DNA"/>
</dbReference>
<keyword evidence="7 10" id="KW-0472">Membrane</keyword>
<keyword evidence="8" id="KW-0675">Receptor</keyword>
<feature type="transmembrane region" description="Helical" evidence="10">
    <location>
        <begin position="52"/>
        <end position="74"/>
    </location>
</feature>
<keyword evidence="6 10" id="KW-1133">Transmembrane helix</keyword>
<dbReference type="VEuPathDB" id="VectorBase:ASIS019482"/>
<evidence type="ECO:0000256" key="3">
    <source>
        <dbReference type="ARBA" id="ARBA00022606"/>
    </source>
</evidence>
<keyword evidence="3" id="KW-0716">Sensory transduction</keyword>
<evidence type="ECO:0000256" key="10">
    <source>
        <dbReference type="SAM" id="Phobius"/>
    </source>
</evidence>
<dbReference type="Proteomes" id="UP000030765">
    <property type="component" value="Unassembled WGS sequence"/>
</dbReference>
<feature type="transmembrane region" description="Helical" evidence="10">
    <location>
        <begin position="140"/>
        <end position="159"/>
    </location>
</feature>